<sequence>MVIIDNASLSDLEEVYEVERRSFEDPYPLALLKAYLFISGNLFVVARDGKVVGYAVGVMQGRWRGHVISLAVEPEFRGAGLGKSLLGELHRRFGRLGCTYSFLEVGVSNEIALGLYRSLGYYVVGLKVGYYGRGKHAFIMVKDLKGRKGVE</sequence>
<dbReference type="InterPro" id="IPR050680">
    <property type="entry name" value="YpeA/RimI_acetyltransf"/>
</dbReference>
<organism evidence="6 8">
    <name type="scientific">Sulfodiicoccus acidiphilus</name>
    <dbReference type="NCBI Taxonomy" id="1670455"/>
    <lineage>
        <taxon>Archaea</taxon>
        <taxon>Thermoproteota</taxon>
        <taxon>Thermoprotei</taxon>
        <taxon>Sulfolobales</taxon>
        <taxon>Sulfolobaceae</taxon>
        <taxon>Sulfodiicoccus</taxon>
    </lineage>
</organism>
<dbReference type="EMBL" id="BMQS01000023">
    <property type="protein sequence ID" value="GGU02734.1"/>
    <property type="molecule type" value="Genomic_DNA"/>
</dbReference>
<dbReference type="SUPFAM" id="SSF55729">
    <property type="entry name" value="Acyl-CoA N-acyltransferases (Nat)"/>
    <property type="match status" value="1"/>
</dbReference>
<keyword evidence="8" id="KW-1185">Reference proteome</keyword>
<reference evidence="6" key="3">
    <citation type="journal article" date="2019" name="BMC Res. Notes">
        <title>Complete genome sequence of the Sulfodiicoccus acidiphilus strain HS-1T, the first crenarchaeon that lacks polB3, isolated from an acidic hot spring in Ohwaku-dani, Hakone, Japan.</title>
        <authorList>
            <person name="Sakai H.D."/>
            <person name="Kurosawa N."/>
        </authorList>
    </citation>
    <scope>NUCLEOTIDE SEQUENCE</scope>
    <source>
        <strain evidence="6">HS-1</strain>
    </source>
</reference>
<evidence type="ECO:0000313" key="7">
    <source>
        <dbReference type="EMBL" id="GGU02734.1"/>
    </source>
</evidence>
<reference evidence="8" key="2">
    <citation type="submission" date="2018-04" db="EMBL/GenBank/DDBJ databases">
        <title>Complete genome sequence of Sulfodiicoccus acidiphilus strain HS-1.</title>
        <authorList>
            <person name="Sakai H.D."/>
            <person name="Kurosawa N."/>
        </authorList>
    </citation>
    <scope>NUCLEOTIDE SEQUENCE [LARGE SCALE GENOMIC DNA]</scope>
    <source>
        <strain evidence="8">HS-1</strain>
    </source>
</reference>
<protein>
    <submittedName>
        <fullName evidence="6">Ribosomal-protein-alanine N-acetyltransferase RimI</fullName>
    </submittedName>
</protein>
<feature type="domain" description="N-acetyltransferase" evidence="5">
    <location>
        <begin position="2"/>
        <end position="145"/>
    </location>
</feature>
<evidence type="ECO:0000259" key="5">
    <source>
        <dbReference type="PROSITE" id="PS51186"/>
    </source>
</evidence>
<dbReference type="RefSeq" id="WP_126451192.1">
    <property type="nucleotide sequence ID" value="NZ_AP018553.1"/>
</dbReference>
<accession>A0A348B715</accession>
<dbReference type="PANTHER" id="PTHR43420">
    <property type="entry name" value="ACETYLTRANSFERASE"/>
    <property type="match status" value="1"/>
</dbReference>
<evidence type="ECO:0000256" key="3">
    <source>
        <dbReference type="ARBA" id="ARBA00022679"/>
    </source>
</evidence>
<dbReference type="AlphaFoldDB" id="A0A348B715"/>
<dbReference type="EMBL" id="AP018553">
    <property type="protein sequence ID" value="BBD73967.1"/>
    <property type="molecule type" value="Genomic_DNA"/>
</dbReference>
<dbReference type="PANTHER" id="PTHR43420:SF12">
    <property type="entry name" value="N-ACETYLTRANSFERASE DOMAIN-CONTAINING PROTEIN"/>
    <property type="match status" value="1"/>
</dbReference>
<dbReference type="Proteomes" id="UP000276741">
    <property type="component" value="Chromosome"/>
</dbReference>
<dbReference type="InterPro" id="IPR016181">
    <property type="entry name" value="Acyl_CoA_acyltransferase"/>
</dbReference>
<dbReference type="GeneID" id="38667810"/>
<evidence type="ECO:0000313" key="8">
    <source>
        <dbReference type="Proteomes" id="UP000276741"/>
    </source>
</evidence>
<name>A0A348B715_9CREN</name>
<dbReference type="KEGG" id="sacd:HS1genome_2356"/>
<comment type="similarity">
    <text evidence="1">Belongs to the acetyltransferase family. RimI subfamily.</text>
</comment>
<dbReference type="InterPro" id="IPR000182">
    <property type="entry name" value="GNAT_dom"/>
</dbReference>
<dbReference type="Pfam" id="PF00583">
    <property type="entry name" value="Acetyltransf_1"/>
    <property type="match status" value="1"/>
</dbReference>
<dbReference type="PROSITE" id="PS51186">
    <property type="entry name" value="GNAT"/>
    <property type="match status" value="1"/>
</dbReference>
<keyword evidence="2" id="KW-0963">Cytoplasm</keyword>
<dbReference type="Proteomes" id="UP000616143">
    <property type="component" value="Unassembled WGS sequence"/>
</dbReference>
<keyword evidence="3 6" id="KW-0808">Transferase</keyword>
<gene>
    <name evidence="7" type="ORF">GCM10007116_19770</name>
    <name evidence="6" type="ORF">HS1genome_2356</name>
</gene>
<evidence type="ECO:0000313" key="6">
    <source>
        <dbReference type="EMBL" id="BBD73967.1"/>
    </source>
</evidence>
<evidence type="ECO:0000256" key="1">
    <source>
        <dbReference type="ARBA" id="ARBA00005395"/>
    </source>
</evidence>
<dbReference type="GO" id="GO:0008080">
    <property type="term" value="F:N-acetyltransferase activity"/>
    <property type="evidence" value="ECO:0007669"/>
    <property type="project" value="InterPro"/>
</dbReference>
<dbReference type="CDD" id="cd04301">
    <property type="entry name" value="NAT_SF"/>
    <property type="match status" value="1"/>
</dbReference>
<evidence type="ECO:0000256" key="4">
    <source>
        <dbReference type="ARBA" id="ARBA00023315"/>
    </source>
</evidence>
<reference evidence="7" key="1">
    <citation type="journal article" date="2014" name="Int. J. Syst. Evol. Microbiol.">
        <title>Complete genome sequence of Corynebacterium casei LMG S-19264T (=DSM 44701T), isolated from a smear-ripened cheese.</title>
        <authorList>
            <consortium name="US DOE Joint Genome Institute (JGI-PGF)"/>
            <person name="Walter F."/>
            <person name="Albersmeier A."/>
            <person name="Kalinowski J."/>
            <person name="Ruckert C."/>
        </authorList>
    </citation>
    <scope>NUCLEOTIDE SEQUENCE</scope>
    <source>
        <strain evidence="7">JCM 31740</strain>
    </source>
</reference>
<proteinExistence type="inferred from homology"/>
<reference evidence="7" key="4">
    <citation type="submission" date="2020-09" db="EMBL/GenBank/DDBJ databases">
        <authorList>
            <person name="Sun Q."/>
            <person name="Ohkuma M."/>
        </authorList>
    </citation>
    <scope>NUCLEOTIDE SEQUENCE</scope>
    <source>
        <strain evidence="7">JCM 31740</strain>
    </source>
</reference>
<evidence type="ECO:0000256" key="2">
    <source>
        <dbReference type="ARBA" id="ARBA00022490"/>
    </source>
</evidence>
<dbReference type="OrthoDB" id="43754at2157"/>
<dbReference type="NCBIfam" id="TIGR01575">
    <property type="entry name" value="rimI"/>
    <property type="match status" value="1"/>
</dbReference>
<keyword evidence="4" id="KW-0012">Acyltransferase</keyword>
<dbReference type="Gene3D" id="3.40.630.30">
    <property type="match status" value="1"/>
</dbReference>
<dbReference type="InterPro" id="IPR006464">
    <property type="entry name" value="AcTrfase_RimI/Ard1"/>
</dbReference>